<gene>
    <name evidence="2" type="ORF">IXC47_05920</name>
</gene>
<dbReference type="EMBL" id="JADOEL010000003">
    <property type="protein sequence ID" value="MBF8177212.1"/>
    <property type="molecule type" value="Genomic_DNA"/>
</dbReference>
<protein>
    <recommendedName>
        <fullName evidence="4">GtrA-like protein</fullName>
    </recommendedName>
</protein>
<evidence type="ECO:0000256" key="1">
    <source>
        <dbReference type="SAM" id="Phobius"/>
    </source>
</evidence>
<keyword evidence="3" id="KW-1185">Reference proteome</keyword>
<comment type="caution">
    <text evidence="2">The sequence shown here is derived from an EMBL/GenBank/DDBJ whole genome shotgun (WGS) entry which is preliminary data.</text>
</comment>
<evidence type="ECO:0008006" key="4">
    <source>
        <dbReference type="Google" id="ProtNLM"/>
    </source>
</evidence>
<dbReference type="Pfam" id="PF23858">
    <property type="entry name" value="DUF7220"/>
    <property type="match status" value="1"/>
</dbReference>
<dbReference type="InterPro" id="IPR055644">
    <property type="entry name" value="DUF7220"/>
</dbReference>
<proteinExistence type="predicted"/>
<accession>A0ABS0ETN4</accession>
<organism evidence="2 3">
    <name type="scientific">Herminiimonas contaminans</name>
    <dbReference type="NCBI Taxonomy" id="1111140"/>
    <lineage>
        <taxon>Bacteria</taxon>
        <taxon>Pseudomonadati</taxon>
        <taxon>Pseudomonadota</taxon>
        <taxon>Betaproteobacteria</taxon>
        <taxon>Burkholderiales</taxon>
        <taxon>Oxalobacteraceae</taxon>
        <taxon>Herminiimonas</taxon>
    </lineage>
</organism>
<evidence type="ECO:0000313" key="3">
    <source>
        <dbReference type="Proteomes" id="UP000657372"/>
    </source>
</evidence>
<evidence type="ECO:0000313" key="2">
    <source>
        <dbReference type="EMBL" id="MBF8177212.1"/>
    </source>
</evidence>
<keyword evidence="1" id="KW-1133">Transmembrane helix</keyword>
<name>A0ABS0ETN4_9BURK</name>
<feature type="transmembrane region" description="Helical" evidence="1">
    <location>
        <begin position="46"/>
        <end position="65"/>
    </location>
</feature>
<dbReference type="Proteomes" id="UP000657372">
    <property type="component" value="Unassembled WGS sequence"/>
</dbReference>
<dbReference type="RefSeq" id="WP_195874967.1">
    <property type="nucleotide sequence ID" value="NZ_JADOEL010000003.1"/>
</dbReference>
<feature type="transmembrane region" description="Helical" evidence="1">
    <location>
        <begin position="12"/>
        <end position="34"/>
    </location>
</feature>
<sequence>MSQTKRGSLIEAIINVLIGFAINFSANALIFPLFGWQLSAATNLKLGLIYTAISIARSYCIRRWFNSMIKKAAQRIEASTEV</sequence>
<reference evidence="2 3" key="1">
    <citation type="submission" date="2020-11" db="EMBL/GenBank/DDBJ databases">
        <title>WGS of Herminiimonas contaminans strain Marseille-Q4544 isolated from planarians Schmidtea mediterranea.</title>
        <authorList>
            <person name="Kangale L."/>
        </authorList>
    </citation>
    <scope>NUCLEOTIDE SEQUENCE [LARGE SCALE GENOMIC DNA]</scope>
    <source>
        <strain evidence="2 3">Marseille-Q4544</strain>
    </source>
</reference>
<keyword evidence="1" id="KW-0472">Membrane</keyword>
<keyword evidence="1" id="KW-0812">Transmembrane</keyword>